<keyword evidence="3" id="KW-1185">Reference proteome</keyword>
<dbReference type="InParanoid" id="H2Y1J6"/>
<feature type="signal peptide" evidence="1">
    <location>
        <begin position="1"/>
        <end position="18"/>
    </location>
</feature>
<keyword evidence="1" id="KW-0732">Signal</keyword>
<feature type="chain" id="PRO_5003578305" evidence="1">
    <location>
        <begin position="19"/>
        <end position="246"/>
    </location>
</feature>
<dbReference type="AlphaFoldDB" id="H2Y1J6"/>
<sequence>MLFLLMMLILMQVSFNQAKNLVFQCNKECGLDRVVQQQAEDIEFSQECSITTDQLIANNTLPSSPIAHFTDTKWYKHHNRDGKKALALNITWSKEITFLEKKTRRYYLQLIHRVQYPRLTISVGGKLDNLYQYDDIHTNYMCYGVKTRLIPSTWYMIYLKTIPIDRRETENLYDCSRIRIPSCRCPDIQDTVNCRGFKKRNLNWTKLTQKSACFNHAVPCKQAEIETVTNTGVFSSTSKTNEMKNV</sequence>
<dbReference type="HOGENOM" id="CLU_1128735_0_0_1"/>
<reference evidence="2" key="2">
    <citation type="submission" date="2025-08" db="UniProtKB">
        <authorList>
            <consortium name="Ensembl"/>
        </authorList>
    </citation>
    <scope>IDENTIFICATION</scope>
</reference>
<reference evidence="2" key="3">
    <citation type="submission" date="2025-09" db="UniProtKB">
        <authorList>
            <consortium name="Ensembl"/>
        </authorList>
    </citation>
    <scope>IDENTIFICATION</scope>
</reference>
<name>H2Y1J6_CIOIN</name>
<reference evidence="3" key="1">
    <citation type="journal article" date="2002" name="Science">
        <title>The draft genome of Ciona intestinalis: insights into chordate and vertebrate origins.</title>
        <authorList>
            <person name="Dehal P."/>
            <person name="Satou Y."/>
            <person name="Campbell R.K."/>
            <person name="Chapman J."/>
            <person name="Degnan B."/>
            <person name="De Tomaso A."/>
            <person name="Davidson B."/>
            <person name="Di Gregorio A."/>
            <person name="Gelpke M."/>
            <person name="Goodstein D.M."/>
            <person name="Harafuji N."/>
            <person name="Hastings K.E."/>
            <person name="Ho I."/>
            <person name="Hotta K."/>
            <person name="Huang W."/>
            <person name="Kawashima T."/>
            <person name="Lemaire P."/>
            <person name="Martinez D."/>
            <person name="Meinertzhagen I.A."/>
            <person name="Necula S."/>
            <person name="Nonaka M."/>
            <person name="Putnam N."/>
            <person name="Rash S."/>
            <person name="Saiga H."/>
            <person name="Satake M."/>
            <person name="Terry A."/>
            <person name="Yamada L."/>
            <person name="Wang H.G."/>
            <person name="Awazu S."/>
            <person name="Azumi K."/>
            <person name="Boore J."/>
            <person name="Branno M."/>
            <person name="Chin-Bow S."/>
            <person name="DeSantis R."/>
            <person name="Doyle S."/>
            <person name="Francino P."/>
            <person name="Keys D.N."/>
            <person name="Haga S."/>
            <person name="Hayashi H."/>
            <person name="Hino K."/>
            <person name="Imai K.S."/>
            <person name="Inaba K."/>
            <person name="Kano S."/>
            <person name="Kobayashi K."/>
            <person name="Kobayashi M."/>
            <person name="Lee B.I."/>
            <person name="Makabe K.W."/>
            <person name="Manohar C."/>
            <person name="Matassi G."/>
            <person name="Medina M."/>
            <person name="Mochizuki Y."/>
            <person name="Mount S."/>
            <person name="Morishita T."/>
            <person name="Miura S."/>
            <person name="Nakayama A."/>
            <person name="Nishizaka S."/>
            <person name="Nomoto H."/>
            <person name="Ohta F."/>
            <person name="Oishi K."/>
            <person name="Rigoutsos I."/>
            <person name="Sano M."/>
            <person name="Sasaki A."/>
            <person name="Sasakura Y."/>
            <person name="Shoguchi E."/>
            <person name="Shin-i T."/>
            <person name="Spagnuolo A."/>
            <person name="Stainier D."/>
            <person name="Suzuki M.M."/>
            <person name="Tassy O."/>
            <person name="Takatori N."/>
            <person name="Tokuoka M."/>
            <person name="Yagi K."/>
            <person name="Yoshizaki F."/>
            <person name="Wada S."/>
            <person name="Zhang C."/>
            <person name="Hyatt P.D."/>
            <person name="Larimer F."/>
            <person name="Detter C."/>
            <person name="Doggett N."/>
            <person name="Glavina T."/>
            <person name="Hawkins T."/>
            <person name="Richardson P."/>
            <person name="Lucas S."/>
            <person name="Kohara Y."/>
            <person name="Levine M."/>
            <person name="Satoh N."/>
            <person name="Rokhsar D.S."/>
        </authorList>
    </citation>
    <scope>NUCLEOTIDE SEQUENCE [LARGE SCALE GENOMIC DNA]</scope>
</reference>
<protein>
    <submittedName>
        <fullName evidence="2">Uncharacterized LOC100178362</fullName>
    </submittedName>
</protein>
<gene>
    <name evidence="2" type="primary">LOC100178362</name>
</gene>
<dbReference type="Proteomes" id="UP000008144">
    <property type="component" value="Unassembled WGS sequence"/>
</dbReference>
<accession>H2Y1J6</accession>
<evidence type="ECO:0000313" key="2">
    <source>
        <dbReference type="Ensembl" id="ENSCINP00000035780.1"/>
    </source>
</evidence>
<organism evidence="2 3">
    <name type="scientific">Ciona intestinalis</name>
    <name type="common">Transparent sea squirt</name>
    <name type="synonym">Ascidia intestinalis</name>
    <dbReference type="NCBI Taxonomy" id="7719"/>
    <lineage>
        <taxon>Eukaryota</taxon>
        <taxon>Metazoa</taxon>
        <taxon>Chordata</taxon>
        <taxon>Tunicata</taxon>
        <taxon>Ascidiacea</taxon>
        <taxon>Phlebobranchia</taxon>
        <taxon>Cionidae</taxon>
        <taxon>Ciona</taxon>
    </lineage>
</organism>
<dbReference type="Ensembl" id="ENSCINT00000035518.1">
    <property type="protein sequence ID" value="ENSCINP00000035780.1"/>
    <property type="gene ID" value="ENSCING00000019933.1"/>
</dbReference>
<proteinExistence type="predicted"/>
<evidence type="ECO:0000256" key="1">
    <source>
        <dbReference type="SAM" id="SignalP"/>
    </source>
</evidence>
<evidence type="ECO:0000313" key="3">
    <source>
        <dbReference type="Proteomes" id="UP000008144"/>
    </source>
</evidence>